<evidence type="ECO:0000256" key="9">
    <source>
        <dbReference type="SAM" id="Phobius"/>
    </source>
</evidence>
<proteinExistence type="inferred from homology"/>
<dbReference type="FunFam" id="1.10.3730.20:FF:000001">
    <property type="entry name" value="Quaternary ammonium compound resistance transporter SugE"/>
    <property type="match status" value="1"/>
</dbReference>
<gene>
    <name evidence="10" type="ORF">SAMN05216258_104429</name>
</gene>
<feature type="transmembrane region" description="Helical" evidence="9">
    <location>
        <begin position="33"/>
        <end position="51"/>
    </location>
</feature>
<reference evidence="10 11" key="1">
    <citation type="submission" date="2016-10" db="EMBL/GenBank/DDBJ databases">
        <authorList>
            <person name="de Groot N.N."/>
        </authorList>
    </citation>
    <scope>NUCLEOTIDE SEQUENCE [LARGE SCALE GENOMIC DNA]</scope>
    <source>
        <strain evidence="10 11">CGMCC 1.11030</strain>
    </source>
</reference>
<dbReference type="InterPro" id="IPR000390">
    <property type="entry name" value="Small_drug/metabolite_transptr"/>
</dbReference>
<dbReference type="InterPro" id="IPR037185">
    <property type="entry name" value="EmrE-like"/>
</dbReference>
<accession>A0A1I3FPW5</accession>
<protein>
    <submittedName>
        <fullName evidence="10">Small multidrug resistance pump</fullName>
    </submittedName>
</protein>
<evidence type="ECO:0000313" key="10">
    <source>
        <dbReference type="EMBL" id="SFI13204.1"/>
    </source>
</evidence>
<dbReference type="STRING" id="1114924.SAMN05216258_104429"/>
<dbReference type="InterPro" id="IPR045324">
    <property type="entry name" value="Small_multidrug_res"/>
</dbReference>
<evidence type="ECO:0000256" key="4">
    <source>
        <dbReference type="ARBA" id="ARBA00022692"/>
    </source>
</evidence>
<evidence type="ECO:0000256" key="8">
    <source>
        <dbReference type="RuleBase" id="RU003942"/>
    </source>
</evidence>
<evidence type="ECO:0000313" key="11">
    <source>
        <dbReference type="Proteomes" id="UP000199377"/>
    </source>
</evidence>
<dbReference type="Proteomes" id="UP000199377">
    <property type="component" value="Unassembled WGS sequence"/>
</dbReference>
<feature type="transmembrane region" description="Helical" evidence="9">
    <location>
        <begin position="85"/>
        <end position="104"/>
    </location>
</feature>
<dbReference type="GO" id="GO:0015220">
    <property type="term" value="F:choline transmembrane transporter activity"/>
    <property type="evidence" value="ECO:0007669"/>
    <property type="project" value="TreeGrafter"/>
</dbReference>
<keyword evidence="2" id="KW-0813">Transport</keyword>
<sequence length="110" mass="11783">MQVWIYLLIAITGEVFGTTFLKASDGFTKLGPTVLVVIGYAIAFFFLSLTLKTIPTGIAYAIWSGVGTVMITLVGWVFMGQRLDLPALIGISLIIAGVVVMNLFSGSVKH</sequence>
<dbReference type="EMBL" id="FOQH01000004">
    <property type="protein sequence ID" value="SFI13204.1"/>
    <property type="molecule type" value="Genomic_DNA"/>
</dbReference>
<dbReference type="OrthoDB" id="9808638at2"/>
<dbReference type="Pfam" id="PF00893">
    <property type="entry name" value="Multi_Drug_Res"/>
    <property type="match status" value="1"/>
</dbReference>
<dbReference type="PANTHER" id="PTHR30561:SF1">
    <property type="entry name" value="MULTIDRUG TRANSPORTER EMRE"/>
    <property type="match status" value="1"/>
</dbReference>
<dbReference type="AlphaFoldDB" id="A0A1I3FPW5"/>
<dbReference type="GO" id="GO:0015297">
    <property type="term" value="F:antiporter activity"/>
    <property type="evidence" value="ECO:0007669"/>
    <property type="project" value="TreeGrafter"/>
</dbReference>
<dbReference type="GO" id="GO:0031460">
    <property type="term" value="P:glycine betaine transport"/>
    <property type="evidence" value="ECO:0007669"/>
    <property type="project" value="TreeGrafter"/>
</dbReference>
<evidence type="ECO:0000256" key="6">
    <source>
        <dbReference type="ARBA" id="ARBA00023136"/>
    </source>
</evidence>
<evidence type="ECO:0000256" key="5">
    <source>
        <dbReference type="ARBA" id="ARBA00022989"/>
    </source>
</evidence>
<dbReference type="GO" id="GO:0015199">
    <property type="term" value="F:amino-acid betaine transmembrane transporter activity"/>
    <property type="evidence" value="ECO:0007669"/>
    <property type="project" value="TreeGrafter"/>
</dbReference>
<dbReference type="RefSeq" id="WP_092859706.1">
    <property type="nucleotide sequence ID" value="NZ_FOQH01000004.1"/>
</dbReference>
<keyword evidence="4 8" id="KW-0812">Transmembrane</keyword>
<organism evidence="10 11">
    <name type="scientific">Albimonas pacifica</name>
    <dbReference type="NCBI Taxonomy" id="1114924"/>
    <lineage>
        <taxon>Bacteria</taxon>
        <taxon>Pseudomonadati</taxon>
        <taxon>Pseudomonadota</taxon>
        <taxon>Alphaproteobacteria</taxon>
        <taxon>Rhodobacterales</taxon>
        <taxon>Paracoccaceae</taxon>
        <taxon>Albimonas</taxon>
    </lineage>
</organism>
<dbReference type="PANTHER" id="PTHR30561">
    <property type="entry name" value="SMR FAMILY PROTON-DEPENDENT DRUG EFFLUX TRANSPORTER SUGE"/>
    <property type="match status" value="1"/>
</dbReference>
<keyword evidence="5 9" id="KW-1133">Transmembrane helix</keyword>
<comment type="subcellular location">
    <subcellularLocation>
        <location evidence="1 8">Cell membrane</location>
        <topology evidence="1 8">Multi-pass membrane protein</topology>
    </subcellularLocation>
</comment>
<name>A0A1I3FPW5_9RHOB</name>
<keyword evidence="6 9" id="KW-0472">Membrane</keyword>
<evidence type="ECO:0000256" key="2">
    <source>
        <dbReference type="ARBA" id="ARBA00022448"/>
    </source>
</evidence>
<dbReference type="GO" id="GO:1990961">
    <property type="term" value="P:xenobiotic detoxification by transmembrane export across the plasma membrane"/>
    <property type="evidence" value="ECO:0007669"/>
    <property type="project" value="UniProtKB-ARBA"/>
</dbReference>
<keyword evidence="3" id="KW-1003">Cell membrane</keyword>
<dbReference type="SUPFAM" id="SSF103481">
    <property type="entry name" value="Multidrug resistance efflux transporter EmrE"/>
    <property type="match status" value="1"/>
</dbReference>
<dbReference type="Gene3D" id="1.10.3730.20">
    <property type="match status" value="1"/>
</dbReference>
<evidence type="ECO:0000256" key="3">
    <source>
        <dbReference type="ARBA" id="ARBA00022475"/>
    </source>
</evidence>
<evidence type="ECO:0000256" key="1">
    <source>
        <dbReference type="ARBA" id="ARBA00004651"/>
    </source>
</evidence>
<comment type="similarity">
    <text evidence="7 8">Belongs to the drug/metabolite transporter (DMT) superfamily. Small multidrug resistance (SMR) (TC 2.A.7.1) family.</text>
</comment>
<dbReference type="GO" id="GO:0005886">
    <property type="term" value="C:plasma membrane"/>
    <property type="evidence" value="ECO:0007669"/>
    <property type="project" value="UniProtKB-SubCell"/>
</dbReference>
<keyword evidence="11" id="KW-1185">Reference proteome</keyword>
<evidence type="ECO:0000256" key="7">
    <source>
        <dbReference type="ARBA" id="ARBA00038032"/>
    </source>
</evidence>
<feature type="transmembrane region" description="Helical" evidence="9">
    <location>
        <begin position="58"/>
        <end position="79"/>
    </location>
</feature>